<dbReference type="OrthoDB" id="3572539at2"/>
<dbReference type="EMBL" id="CP042831">
    <property type="protein sequence ID" value="QEE50540.1"/>
    <property type="molecule type" value="Genomic_DNA"/>
</dbReference>
<dbReference type="CDD" id="cd01994">
    <property type="entry name" value="AANH_PF0828-like"/>
    <property type="match status" value="1"/>
</dbReference>
<dbReference type="InterPro" id="IPR030662">
    <property type="entry name" value="DPH6/MJ0570"/>
</dbReference>
<proteinExistence type="predicted"/>
<evidence type="ECO:0000313" key="3">
    <source>
        <dbReference type="Proteomes" id="UP000321222"/>
    </source>
</evidence>
<dbReference type="Proteomes" id="UP000321222">
    <property type="component" value="Chromosome"/>
</dbReference>
<dbReference type="InterPro" id="IPR014729">
    <property type="entry name" value="Rossmann-like_a/b/a_fold"/>
</dbReference>
<dbReference type="GO" id="GO:0016787">
    <property type="term" value="F:hydrolase activity"/>
    <property type="evidence" value="ECO:0007669"/>
    <property type="project" value="UniProtKB-KW"/>
</dbReference>
<name>A0A5B9FUC8_9FLAO</name>
<protein>
    <submittedName>
        <fullName evidence="2">Adenine nucleotide alpha hydrolase</fullName>
    </submittedName>
</protein>
<reference evidence="2 3" key="1">
    <citation type="submission" date="2019-08" db="EMBL/GenBank/DDBJ databases">
        <title>Flavobacterium alkalisoli sp. nov., isolated from rhizosphere soil of Suaeda salsa.</title>
        <authorList>
            <person name="Sun J.-Q."/>
            <person name="Xu L."/>
        </authorList>
    </citation>
    <scope>NUCLEOTIDE SEQUENCE [LARGE SCALE GENOMIC DNA]</scope>
    <source>
        <strain evidence="2 3">XS-5</strain>
    </source>
</reference>
<dbReference type="InterPro" id="IPR002761">
    <property type="entry name" value="Diphthami_syn_dom"/>
</dbReference>
<keyword evidence="3" id="KW-1185">Reference proteome</keyword>
<organism evidence="2 3">
    <name type="scientific">Flavobacterium alkalisoli</name>
    <dbReference type="NCBI Taxonomy" id="2602769"/>
    <lineage>
        <taxon>Bacteria</taxon>
        <taxon>Pseudomonadati</taxon>
        <taxon>Bacteroidota</taxon>
        <taxon>Flavobacteriia</taxon>
        <taxon>Flavobacteriales</taxon>
        <taxon>Flavobacteriaceae</taxon>
        <taxon>Flavobacterium</taxon>
    </lineage>
</organism>
<dbReference type="PIRSF" id="PIRSF039123">
    <property type="entry name" value="Diphthamide_synthase"/>
    <property type="match status" value="1"/>
</dbReference>
<keyword evidence="2" id="KW-0378">Hydrolase</keyword>
<sequence length="245" mass="28208">MPSPCSAKHYKLKKVTENKQKTYFNWSSGKDSALALHYLLQDKNYSVDCLLTSVNSHYDRVSMHGLRKELLLKQVEAIGIPITTIELPLQPSNEDYEAIMRAKVDELLEQNYTTAAFGDIFLEDLKVYREKQLEPFGLKAVFPLWKKDTKQLLTEFIDSGFKTITVCVNGTKLDKSFVGRVIDHDFIKELPDDVDPCGENGEFHTFCFDASYFKKPVDFTIGETIYREYDNHGTKTGYWFCDLLP</sequence>
<evidence type="ECO:0000313" key="2">
    <source>
        <dbReference type="EMBL" id="QEE50540.1"/>
    </source>
</evidence>
<dbReference type="Pfam" id="PF01902">
    <property type="entry name" value="Diphthami_syn_2"/>
    <property type="match status" value="1"/>
</dbReference>
<dbReference type="SUPFAM" id="SSF52402">
    <property type="entry name" value="Adenine nucleotide alpha hydrolases-like"/>
    <property type="match status" value="1"/>
</dbReference>
<feature type="domain" description="Diphthamide synthase" evidence="1">
    <location>
        <begin position="22"/>
        <end position="221"/>
    </location>
</feature>
<dbReference type="KEGG" id="fak:FUA48_13440"/>
<dbReference type="Gene3D" id="3.90.1490.10">
    <property type="entry name" value="putative n-type atp pyrophosphatase, domain 2"/>
    <property type="match status" value="1"/>
</dbReference>
<dbReference type="AlphaFoldDB" id="A0A5B9FUC8"/>
<dbReference type="Gene3D" id="3.40.50.620">
    <property type="entry name" value="HUPs"/>
    <property type="match status" value="1"/>
</dbReference>
<evidence type="ECO:0000259" key="1">
    <source>
        <dbReference type="Pfam" id="PF01902"/>
    </source>
</evidence>
<accession>A0A5B9FUC8</accession>
<gene>
    <name evidence="2" type="ORF">FUA48_13440</name>
</gene>